<keyword evidence="3" id="KW-1185">Reference proteome</keyword>
<protein>
    <recommendedName>
        <fullName evidence="1">Metallo-beta-lactamase domain-containing protein</fullName>
    </recommendedName>
</protein>
<reference evidence="2 3" key="1">
    <citation type="journal article" date="1998" name="DNA Res.">
        <title>Complete sequence and gene organization of the genome of a hyper-thermophilic archaebacterium, Pyrococcus horikoshii OT3.</title>
        <authorList>
            <person name="Kawarabayasi Y."/>
            <person name="Sawada M."/>
            <person name="Horikawa H."/>
            <person name="Haikawa Y."/>
            <person name="Hino Y."/>
            <person name="Yamamoto S."/>
            <person name="Sekine M."/>
            <person name="Baba S."/>
            <person name="Kosugi H."/>
            <person name="Hosoyama A."/>
            <person name="Nagai Y."/>
            <person name="Sakai M."/>
            <person name="Ogura K."/>
            <person name="Otuka R."/>
            <person name="Nakazawa H."/>
            <person name="Takamiya M."/>
            <person name="Ohfuku Y."/>
            <person name="Funahashi T."/>
            <person name="Tanaka T."/>
            <person name="Kudoh Y."/>
            <person name="Yamazaki J."/>
            <person name="Kushida N."/>
            <person name="Oguchi A."/>
            <person name="Aoki K."/>
            <person name="Nakamura Y."/>
            <person name="Robb T.F."/>
            <person name="Horikoshi K."/>
            <person name="Masuchi Y."/>
            <person name="Shizuya H."/>
            <person name="Kikuchi H."/>
        </authorList>
    </citation>
    <scope>NUCLEOTIDE SEQUENCE [LARGE SCALE GENOMIC DNA]</scope>
    <source>
        <strain evidence="3">ATCC 700860 / DSM 12428 / JCM 9974 / NBRC 100139 / OT-3</strain>
    </source>
</reference>
<dbReference type="AlphaFoldDB" id="O59608"/>
<dbReference type="EnsemblBacteria" id="BAA31072">
    <property type="protein sequence ID" value="BAA31072"/>
    <property type="gene ID" value="BAA31072"/>
</dbReference>
<dbReference type="KEGG" id="pho:PH1945"/>
<gene>
    <name evidence="2" type="ordered locus">PH1945</name>
</gene>
<organism evidence="2 3">
    <name type="scientific">Pyrococcus horikoshii (strain ATCC 700860 / DSM 12428 / JCM 9974 / NBRC 100139 / OT-3)</name>
    <dbReference type="NCBI Taxonomy" id="70601"/>
    <lineage>
        <taxon>Archaea</taxon>
        <taxon>Methanobacteriati</taxon>
        <taxon>Methanobacteriota</taxon>
        <taxon>Thermococci</taxon>
        <taxon>Thermococcales</taxon>
        <taxon>Thermococcaceae</taxon>
        <taxon>Pyrococcus</taxon>
    </lineage>
</organism>
<dbReference type="STRING" id="70601.gene:9378958"/>
<feature type="domain" description="Metallo-beta-lactamase" evidence="1">
    <location>
        <begin position="47"/>
        <end position="233"/>
    </location>
</feature>
<sequence>MLKSVLGKFSVGDKMIEVTFLGAGGGRFVTITQVRSTGGFFIKASKNIFVDPGPGALIRMIRYKLDPRKIDVLFISHRHTDHCNDAEVIVEGMTYGVTKRRGILIGSRSVVHGDDAHTPALSKYHLEALEEVHAPNPGDRFKLGNEDMVITPSVHSDPTTIGFRLKTNFGDISYIADTEYFEGLEEWHDGTRVLIASVTRPRDMKIPYHLSTDDVVYMLKKMKEKPEVLIMTHLGMKMHFAGPYKEAEYIQNVTGVKTYVAKEGFRITIGKEIHVKTLRPVRFV</sequence>
<evidence type="ECO:0000313" key="3">
    <source>
        <dbReference type="Proteomes" id="UP000000752"/>
    </source>
</evidence>
<dbReference type="Proteomes" id="UP000000752">
    <property type="component" value="Chromosome"/>
</dbReference>
<dbReference type="InterPro" id="IPR001279">
    <property type="entry name" value="Metallo-B-lactamas"/>
</dbReference>
<dbReference type="SUPFAM" id="SSF56281">
    <property type="entry name" value="Metallo-hydrolase/oxidoreductase"/>
    <property type="match status" value="1"/>
</dbReference>
<dbReference type="InterPro" id="IPR036866">
    <property type="entry name" value="RibonucZ/Hydroxyglut_hydro"/>
</dbReference>
<dbReference type="CDD" id="cd07741">
    <property type="entry name" value="metallo-hydrolase-like_MBL-fold"/>
    <property type="match status" value="1"/>
</dbReference>
<name>O59608_PYRHO</name>
<proteinExistence type="predicted"/>
<accession>O59608</accession>
<dbReference type="PANTHER" id="PTHR42663">
    <property type="entry name" value="HYDROLASE C777.06C-RELATED-RELATED"/>
    <property type="match status" value="1"/>
</dbReference>
<dbReference type="EMBL" id="BA000001">
    <property type="protein sequence ID" value="BAA31072.1"/>
    <property type="molecule type" value="Genomic_DNA"/>
</dbReference>
<dbReference type="PANTHER" id="PTHR42663:SF6">
    <property type="entry name" value="HYDROLASE C777.06C-RELATED"/>
    <property type="match status" value="1"/>
</dbReference>
<dbReference type="Pfam" id="PF12706">
    <property type="entry name" value="Lactamase_B_2"/>
    <property type="match status" value="1"/>
</dbReference>
<dbReference type="Gene3D" id="3.60.15.10">
    <property type="entry name" value="Ribonuclease Z/Hydroxyacylglutathione hydrolase-like"/>
    <property type="match status" value="1"/>
</dbReference>
<dbReference type="eggNOG" id="arCOG00499">
    <property type="taxonomic scope" value="Archaea"/>
</dbReference>
<evidence type="ECO:0000259" key="1">
    <source>
        <dbReference type="Pfam" id="PF12706"/>
    </source>
</evidence>
<evidence type="ECO:0000313" key="2">
    <source>
        <dbReference type="EMBL" id="BAA31072.1"/>
    </source>
</evidence>
<dbReference type="PIR" id="A71210">
    <property type="entry name" value="A71210"/>
</dbReference>